<dbReference type="AlphaFoldDB" id="A0ABD1U775"/>
<feature type="compositionally biased region" description="Basic and acidic residues" evidence="1">
    <location>
        <begin position="22"/>
        <end position="33"/>
    </location>
</feature>
<feature type="region of interest" description="Disordered" evidence="1">
    <location>
        <begin position="22"/>
        <end position="42"/>
    </location>
</feature>
<organism evidence="2 3">
    <name type="scientific">Forsythia ovata</name>
    <dbReference type="NCBI Taxonomy" id="205694"/>
    <lineage>
        <taxon>Eukaryota</taxon>
        <taxon>Viridiplantae</taxon>
        <taxon>Streptophyta</taxon>
        <taxon>Embryophyta</taxon>
        <taxon>Tracheophyta</taxon>
        <taxon>Spermatophyta</taxon>
        <taxon>Magnoliopsida</taxon>
        <taxon>eudicotyledons</taxon>
        <taxon>Gunneridae</taxon>
        <taxon>Pentapetalae</taxon>
        <taxon>asterids</taxon>
        <taxon>lamiids</taxon>
        <taxon>Lamiales</taxon>
        <taxon>Oleaceae</taxon>
        <taxon>Forsythieae</taxon>
        <taxon>Forsythia</taxon>
    </lineage>
</organism>
<accession>A0ABD1U775</accession>
<dbReference type="EMBL" id="JBFOLJ010000007">
    <property type="protein sequence ID" value="KAL2520857.1"/>
    <property type="molecule type" value="Genomic_DNA"/>
</dbReference>
<evidence type="ECO:0000313" key="3">
    <source>
        <dbReference type="Proteomes" id="UP001604277"/>
    </source>
</evidence>
<gene>
    <name evidence="2" type="ORF">Fot_24780</name>
</gene>
<reference evidence="3" key="1">
    <citation type="submission" date="2024-07" db="EMBL/GenBank/DDBJ databases">
        <title>Two chromosome-level genome assemblies of Korean endemic species Abeliophyllum distichum and Forsythia ovata (Oleaceae).</title>
        <authorList>
            <person name="Jang H."/>
        </authorList>
    </citation>
    <scope>NUCLEOTIDE SEQUENCE [LARGE SCALE GENOMIC DNA]</scope>
</reference>
<proteinExistence type="predicted"/>
<dbReference type="Proteomes" id="UP001604277">
    <property type="component" value="Unassembled WGS sequence"/>
</dbReference>
<evidence type="ECO:0000256" key="1">
    <source>
        <dbReference type="SAM" id="MobiDB-lite"/>
    </source>
</evidence>
<name>A0ABD1U775_9LAMI</name>
<keyword evidence="3" id="KW-1185">Reference proteome</keyword>
<comment type="caution">
    <text evidence="2">The sequence shown here is derived from an EMBL/GenBank/DDBJ whole genome shotgun (WGS) entry which is preliminary data.</text>
</comment>
<sequence length="109" mass="12265">MEGMVEMSLHISMQIGYKRTARQEKMVEKREEQTQQTSSSGVAVNEHDIVLKVLGVRRGTPTRSWTGSEGHFLLSLIHYDIVGPTQYQSIYSGNQCIEVQNGDIHASNE</sequence>
<protein>
    <submittedName>
        <fullName evidence="2">Uncharacterized protein</fullName>
    </submittedName>
</protein>
<evidence type="ECO:0000313" key="2">
    <source>
        <dbReference type="EMBL" id="KAL2520857.1"/>
    </source>
</evidence>